<dbReference type="Proteomes" id="UP000289792">
    <property type="component" value="Unassembled WGS sequence"/>
</dbReference>
<comment type="caution">
    <text evidence="1">The sequence shown here is derived from an EMBL/GenBank/DDBJ whole genome shotgun (WGS) entry which is preliminary data.</text>
</comment>
<dbReference type="EMBL" id="SDDZ01000002">
    <property type="protein sequence ID" value="RXJ51172.1"/>
    <property type="molecule type" value="Genomic_DNA"/>
</dbReference>
<dbReference type="OrthoDB" id="982897at2"/>
<proteinExistence type="predicted"/>
<keyword evidence="2" id="KW-1185">Reference proteome</keyword>
<protein>
    <submittedName>
        <fullName evidence="1">Heavy-metal-associated domain-containing protein</fullName>
    </submittedName>
</protein>
<evidence type="ECO:0000313" key="1">
    <source>
        <dbReference type="EMBL" id="RXJ51172.1"/>
    </source>
</evidence>
<reference evidence="1 2" key="1">
    <citation type="submission" date="2019-01" db="EMBL/GenBank/DDBJ databases">
        <title>Genome sequence of the Antarctic species Gelidibacter gilvus ACAM 158(T).</title>
        <authorList>
            <person name="Bowman J.P."/>
        </authorList>
    </citation>
    <scope>NUCLEOTIDE SEQUENCE [LARGE SCALE GENOMIC DNA]</scope>
    <source>
        <strain evidence="1 2">IC158</strain>
    </source>
</reference>
<dbReference type="RefSeq" id="WP_129016169.1">
    <property type="nucleotide sequence ID" value="NZ_SDDZ01000002.1"/>
</dbReference>
<sequence length="87" mass="9851">MTYINDNIIPGNHGKTFTTNVRSPEEKSRLKAAIMKIDGVIKVIFEDTYPSEVTVHTDQVVHVNEIQEKATELKFHVIAKGPFFPLL</sequence>
<accession>A0A4Q0XKW1</accession>
<dbReference type="AlphaFoldDB" id="A0A4Q0XKW1"/>
<organism evidence="1 2">
    <name type="scientific">Gelidibacter gilvus</name>
    <dbReference type="NCBI Taxonomy" id="59602"/>
    <lineage>
        <taxon>Bacteria</taxon>
        <taxon>Pseudomonadati</taxon>
        <taxon>Bacteroidota</taxon>
        <taxon>Flavobacteriia</taxon>
        <taxon>Flavobacteriales</taxon>
        <taxon>Flavobacteriaceae</taxon>
        <taxon>Gelidibacter</taxon>
    </lineage>
</organism>
<name>A0A4Q0XKW1_9FLAO</name>
<gene>
    <name evidence="1" type="ORF">ESZ48_04670</name>
</gene>
<evidence type="ECO:0000313" key="2">
    <source>
        <dbReference type="Proteomes" id="UP000289792"/>
    </source>
</evidence>